<dbReference type="EMBL" id="JAKZJU020000001">
    <property type="protein sequence ID" value="MDL2059005.1"/>
    <property type="molecule type" value="Genomic_DNA"/>
</dbReference>
<comment type="subcellular location">
    <subcellularLocation>
        <location evidence="2">Cytoplasm</location>
    </subcellularLocation>
</comment>
<keyword evidence="2" id="KW-0963">Cytoplasm</keyword>
<feature type="domain" description="UspA" evidence="3">
    <location>
        <begin position="1"/>
        <end position="144"/>
    </location>
</feature>
<dbReference type="RefSeq" id="WP_243377303.1">
    <property type="nucleotide sequence ID" value="NZ_JAKZJU020000001.1"/>
</dbReference>
<proteinExistence type="inferred from homology"/>
<dbReference type="InterPro" id="IPR006015">
    <property type="entry name" value="Universal_stress_UspA"/>
</dbReference>
<gene>
    <name evidence="4" type="ORF">MUN46_003455</name>
</gene>
<evidence type="ECO:0000256" key="2">
    <source>
        <dbReference type="PIRNR" id="PIRNR006276"/>
    </source>
</evidence>
<comment type="caution">
    <text evidence="4">The sequence shown here is derived from an EMBL/GenBank/DDBJ whole genome shotgun (WGS) entry which is preliminary data.</text>
</comment>
<dbReference type="CDD" id="cd00293">
    <property type="entry name" value="USP-like"/>
    <property type="match status" value="1"/>
</dbReference>
<evidence type="ECO:0000313" key="4">
    <source>
        <dbReference type="EMBL" id="MDL2059005.1"/>
    </source>
</evidence>
<dbReference type="Pfam" id="PF00582">
    <property type="entry name" value="Usp"/>
    <property type="match status" value="1"/>
</dbReference>
<dbReference type="Proteomes" id="UP001165481">
    <property type="component" value="Unassembled WGS sequence"/>
</dbReference>
<dbReference type="PIRSF" id="PIRSF006276">
    <property type="entry name" value="UspA"/>
    <property type="match status" value="1"/>
</dbReference>
<sequence length="144" mass="15641">MFKKILATTDGSELAQKGIDQAMKLAKQLGAQLLVVSAEEPYSYANVTAYRPESFESYNDRVKAETTERLEEAKRLAERNGMTAEFLPVKGNTPAEAILEACRSRGCDLIVMATHGRSGLSAVLLGSVTARVIKESPVPVLVVR</sequence>
<reference evidence="4" key="1">
    <citation type="submission" date="2023-03" db="EMBL/GenBank/DDBJ databases">
        <title>Mesosutterella sp. nov. isolated from porcine feces.</title>
        <authorList>
            <person name="Yu S."/>
        </authorList>
    </citation>
    <scope>NUCLEOTIDE SEQUENCE</scope>
    <source>
        <strain evidence="4">AGMB02718</strain>
    </source>
</reference>
<accession>A0ABT7IKV4</accession>
<dbReference type="PANTHER" id="PTHR46268:SF15">
    <property type="entry name" value="UNIVERSAL STRESS PROTEIN HP_0031"/>
    <property type="match status" value="1"/>
</dbReference>
<organism evidence="4 5">
    <name type="scientific">Mesosutterella faecium</name>
    <dbReference type="NCBI Taxonomy" id="2925194"/>
    <lineage>
        <taxon>Bacteria</taxon>
        <taxon>Pseudomonadati</taxon>
        <taxon>Pseudomonadota</taxon>
        <taxon>Betaproteobacteria</taxon>
        <taxon>Burkholderiales</taxon>
        <taxon>Sutterellaceae</taxon>
        <taxon>Mesosutterella</taxon>
    </lineage>
</organism>
<protein>
    <recommendedName>
        <fullName evidence="2">Universal stress protein</fullName>
    </recommendedName>
</protein>
<dbReference type="InterPro" id="IPR006016">
    <property type="entry name" value="UspA"/>
</dbReference>
<evidence type="ECO:0000313" key="5">
    <source>
        <dbReference type="Proteomes" id="UP001165481"/>
    </source>
</evidence>
<name>A0ABT7IKV4_9BURK</name>
<dbReference type="SUPFAM" id="SSF52402">
    <property type="entry name" value="Adenine nucleotide alpha hydrolases-like"/>
    <property type="match status" value="1"/>
</dbReference>
<evidence type="ECO:0000259" key="3">
    <source>
        <dbReference type="Pfam" id="PF00582"/>
    </source>
</evidence>
<evidence type="ECO:0000256" key="1">
    <source>
        <dbReference type="ARBA" id="ARBA00008791"/>
    </source>
</evidence>
<comment type="similarity">
    <text evidence="1 2">Belongs to the universal stress protein A family.</text>
</comment>
<dbReference type="InterPro" id="IPR014729">
    <property type="entry name" value="Rossmann-like_a/b/a_fold"/>
</dbReference>
<keyword evidence="5" id="KW-1185">Reference proteome</keyword>
<dbReference type="PANTHER" id="PTHR46268">
    <property type="entry name" value="STRESS RESPONSE PROTEIN NHAX"/>
    <property type="match status" value="1"/>
</dbReference>
<dbReference type="Gene3D" id="3.40.50.620">
    <property type="entry name" value="HUPs"/>
    <property type="match status" value="1"/>
</dbReference>
<dbReference type="PRINTS" id="PR01438">
    <property type="entry name" value="UNVRSLSTRESS"/>
</dbReference>